<dbReference type="PANTHER" id="PTHR11601:SF34">
    <property type="entry name" value="CYSTEINE DESULFURASE"/>
    <property type="match status" value="1"/>
</dbReference>
<evidence type="ECO:0000256" key="4">
    <source>
        <dbReference type="ARBA" id="ARBA00050776"/>
    </source>
</evidence>
<keyword evidence="6" id="KW-0808">Transferase</keyword>
<dbReference type="InterPro" id="IPR000192">
    <property type="entry name" value="Aminotrans_V_dom"/>
</dbReference>
<accession>A0A3B8WJU0</accession>
<protein>
    <submittedName>
        <fullName evidence="6">IscS subfamily cysteine desulfurase</fullName>
        <ecNumber evidence="6">2.8.1.7</ecNumber>
    </submittedName>
</protein>
<proteinExistence type="inferred from homology"/>
<gene>
    <name evidence="6" type="ORF">DCF82_21655</name>
</gene>
<dbReference type="InterPro" id="IPR015424">
    <property type="entry name" value="PyrdxlP-dep_Trfase"/>
</dbReference>
<dbReference type="EMBL" id="DLYI01000295">
    <property type="protein sequence ID" value="HAC30387.1"/>
    <property type="molecule type" value="Genomic_DNA"/>
</dbReference>
<comment type="catalytic activity">
    <reaction evidence="4">
        <text>(sulfur carrier)-H + L-cysteine = (sulfur carrier)-SH + L-alanine</text>
        <dbReference type="Rhea" id="RHEA:43892"/>
        <dbReference type="Rhea" id="RHEA-COMP:14737"/>
        <dbReference type="Rhea" id="RHEA-COMP:14739"/>
        <dbReference type="ChEBI" id="CHEBI:29917"/>
        <dbReference type="ChEBI" id="CHEBI:35235"/>
        <dbReference type="ChEBI" id="CHEBI:57972"/>
        <dbReference type="ChEBI" id="CHEBI:64428"/>
        <dbReference type="EC" id="2.8.1.7"/>
    </reaction>
</comment>
<feature type="domain" description="Aminotransferase class V" evidence="5">
    <location>
        <begin position="5"/>
        <end position="54"/>
    </location>
</feature>
<sequence>MKKPVYLDYAATTPVDPAVAEDMMKYLTLDGVFGNPASRSHGYGWQAEAAVENA</sequence>
<dbReference type="GO" id="GO:0031071">
    <property type="term" value="F:cysteine desulfurase activity"/>
    <property type="evidence" value="ECO:0007669"/>
    <property type="project" value="UniProtKB-EC"/>
</dbReference>
<name>A0A3B8WJU0_MARNT</name>
<evidence type="ECO:0000313" key="6">
    <source>
        <dbReference type="EMBL" id="HAC30387.1"/>
    </source>
</evidence>
<dbReference type="Gene3D" id="3.90.1150.10">
    <property type="entry name" value="Aspartate Aminotransferase, domain 1"/>
    <property type="match status" value="1"/>
</dbReference>
<keyword evidence="3" id="KW-0663">Pyridoxal phosphate</keyword>
<dbReference type="Gene3D" id="3.40.640.10">
    <property type="entry name" value="Type I PLP-dependent aspartate aminotransferase-like (Major domain)"/>
    <property type="match status" value="1"/>
</dbReference>
<reference evidence="6 7" key="1">
    <citation type="journal article" date="2018" name="Nat. Biotechnol.">
        <title>A standardized bacterial taxonomy based on genome phylogeny substantially revises the tree of life.</title>
        <authorList>
            <person name="Parks D.H."/>
            <person name="Chuvochina M."/>
            <person name="Waite D.W."/>
            <person name="Rinke C."/>
            <person name="Skarshewski A."/>
            <person name="Chaumeil P.A."/>
            <person name="Hugenholtz P."/>
        </authorList>
    </citation>
    <scope>NUCLEOTIDE SEQUENCE [LARGE SCALE GENOMIC DNA]</scope>
    <source>
        <strain evidence="6">UBA9049</strain>
    </source>
</reference>
<dbReference type="InterPro" id="IPR015422">
    <property type="entry name" value="PyrdxlP-dep_Trfase_small"/>
</dbReference>
<comment type="similarity">
    <text evidence="2">Belongs to the class-V pyridoxal-phosphate-dependent aminotransferase family. NifS/IscS subfamily.</text>
</comment>
<evidence type="ECO:0000313" key="7">
    <source>
        <dbReference type="Proteomes" id="UP000261325"/>
    </source>
</evidence>
<evidence type="ECO:0000256" key="3">
    <source>
        <dbReference type="ARBA" id="ARBA00022898"/>
    </source>
</evidence>
<feature type="non-terminal residue" evidence="6">
    <location>
        <position position="54"/>
    </location>
</feature>
<comment type="caution">
    <text evidence="6">The sequence shown here is derived from an EMBL/GenBank/DDBJ whole genome shotgun (WGS) entry which is preliminary data.</text>
</comment>
<dbReference type="EC" id="2.8.1.7" evidence="6"/>
<dbReference type="Proteomes" id="UP000261325">
    <property type="component" value="Unassembled WGS sequence"/>
</dbReference>
<dbReference type="PANTHER" id="PTHR11601">
    <property type="entry name" value="CYSTEINE DESULFURYLASE FAMILY MEMBER"/>
    <property type="match status" value="1"/>
</dbReference>
<evidence type="ECO:0000259" key="5">
    <source>
        <dbReference type="Pfam" id="PF00266"/>
    </source>
</evidence>
<dbReference type="Pfam" id="PF00266">
    <property type="entry name" value="Aminotran_5"/>
    <property type="match status" value="1"/>
</dbReference>
<dbReference type="SUPFAM" id="SSF53383">
    <property type="entry name" value="PLP-dependent transferases"/>
    <property type="match status" value="1"/>
</dbReference>
<comment type="cofactor">
    <cofactor evidence="1">
        <name>pyridoxal 5'-phosphate</name>
        <dbReference type="ChEBI" id="CHEBI:597326"/>
    </cofactor>
</comment>
<dbReference type="AlphaFoldDB" id="A0A3B8WJU0"/>
<evidence type="ECO:0000256" key="2">
    <source>
        <dbReference type="ARBA" id="ARBA00006490"/>
    </source>
</evidence>
<evidence type="ECO:0000256" key="1">
    <source>
        <dbReference type="ARBA" id="ARBA00001933"/>
    </source>
</evidence>
<dbReference type="InterPro" id="IPR015421">
    <property type="entry name" value="PyrdxlP-dep_Trfase_major"/>
</dbReference>
<organism evidence="6 7">
    <name type="scientific">Marinobacter nauticus</name>
    <name type="common">Marinobacter hydrocarbonoclasticus</name>
    <name type="synonym">Marinobacter aquaeolei</name>
    <dbReference type="NCBI Taxonomy" id="2743"/>
    <lineage>
        <taxon>Bacteria</taxon>
        <taxon>Pseudomonadati</taxon>
        <taxon>Pseudomonadota</taxon>
        <taxon>Gammaproteobacteria</taxon>
        <taxon>Pseudomonadales</taxon>
        <taxon>Marinobacteraceae</taxon>
        <taxon>Marinobacter</taxon>
    </lineage>
</organism>